<dbReference type="Proteomes" id="UP000326757">
    <property type="component" value="Unassembled WGS sequence"/>
</dbReference>
<evidence type="ECO:0000313" key="2">
    <source>
        <dbReference type="EMBL" id="KAB8298899.1"/>
    </source>
</evidence>
<feature type="compositionally biased region" description="Polar residues" evidence="1">
    <location>
        <begin position="111"/>
        <end position="138"/>
    </location>
</feature>
<feature type="compositionally biased region" description="Low complexity" evidence="1">
    <location>
        <begin position="53"/>
        <end position="63"/>
    </location>
</feature>
<feature type="compositionally biased region" description="Polar residues" evidence="1">
    <location>
        <begin position="77"/>
        <end position="90"/>
    </location>
</feature>
<feature type="region of interest" description="Disordered" evidence="1">
    <location>
        <begin position="1"/>
        <end position="91"/>
    </location>
</feature>
<dbReference type="AlphaFoldDB" id="A0A5N6K7X8"/>
<dbReference type="OrthoDB" id="4746642at2759"/>
<feature type="region of interest" description="Disordered" evidence="1">
    <location>
        <begin position="111"/>
        <end position="211"/>
    </location>
</feature>
<protein>
    <submittedName>
        <fullName evidence="2">Uncharacterized protein</fullName>
    </submittedName>
</protein>
<dbReference type="EMBL" id="VIGI01000006">
    <property type="protein sequence ID" value="KAB8298899.1"/>
    <property type="molecule type" value="Genomic_DNA"/>
</dbReference>
<keyword evidence="3" id="KW-1185">Reference proteome</keyword>
<name>A0A5N6K7X8_MONLA</name>
<evidence type="ECO:0000313" key="3">
    <source>
        <dbReference type="Proteomes" id="UP000326757"/>
    </source>
</evidence>
<accession>A0A5N6K7X8</accession>
<proteinExistence type="predicted"/>
<evidence type="ECO:0000256" key="1">
    <source>
        <dbReference type="SAM" id="MobiDB-lite"/>
    </source>
</evidence>
<sequence length="365" mass="39446">MASQAPPSGPGRGISQLYPTASVPGMKSQTSPADAPTHGASQLYPSTSSRSQAPRASSKAPSVAPSPPHHPSVRSPQAATISSPLNQPSARLSEAPYHQPTVRISHAVTLRGQSQVPPAHVSSRSPMASQYATASSQVPGREPSRRTNTGATELRRDATAKQQSLLPPTIALSPPTDAKTLLQRDHDTTSQRPSANHTLLRRDQSNTHQTLLQRDRSKMPFVMTAIKEASVAPIIGPSKKFQNAPSVRSILHSPNDIKMASCQATITQLQGPERKAQEEWALGKLGKLNTGCPQNYGWSRRGDGYICDGGSHYITDLLLTEGMGGMYVVKDKHDWQNRTEGPYYWAGRNEQGKNLFMKVASPEMV</sequence>
<organism evidence="2 3">
    <name type="scientific">Monilinia laxa</name>
    <name type="common">Brown rot fungus</name>
    <name type="synonym">Sclerotinia laxa</name>
    <dbReference type="NCBI Taxonomy" id="61186"/>
    <lineage>
        <taxon>Eukaryota</taxon>
        <taxon>Fungi</taxon>
        <taxon>Dikarya</taxon>
        <taxon>Ascomycota</taxon>
        <taxon>Pezizomycotina</taxon>
        <taxon>Leotiomycetes</taxon>
        <taxon>Helotiales</taxon>
        <taxon>Sclerotiniaceae</taxon>
        <taxon>Monilinia</taxon>
    </lineage>
</organism>
<gene>
    <name evidence="2" type="ORF">EYC80_001057</name>
</gene>
<reference evidence="2 3" key="1">
    <citation type="submission" date="2019-06" db="EMBL/GenBank/DDBJ databases">
        <title>Genome Sequence of the Brown Rot Fungal Pathogen Monilinia laxa.</title>
        <authorList>
            <person name="De Miccolis Angelini R.M."/>
            <person name="Landi L."/>
            <person name="Abate D."/>
            <person name="Pollastro S."/>
            <person name="Romanazzi G."/>
            <person name="Faretra F."/>
        </authorList>
    </citation>
    <scope>NUCLEOTIDE SEQUENCE [LARGE SCALE GENOMIC DNA]</scope>
    <source>
        <strain evidence="2 3">Mlax316</strain>
    </source>
</reference>
<feature type="compositionally biased region" description="Polar residues" evidence="1">
    <location>
        <begin position="39"/>
        <end position="52"/>
    </location>
</feature>
<comment type="caution">
    <text evidence="2">The sequence shown here is derived from an EMBL/GenBank/DDBJ whole genome shotgun (WGS) entry which is preliminary data.</text>
</comment>